<reference evidence="1" key="1">
    <citation type="submission" date="2020-05" db="EMBL/GenBank/DDBJ databases">
        <title>High-Quality Genomes of Partial-Nitritation/Anammox System by Hierarchical Clustering Based Hybrid Assembly.</title>
        <authorList>
            <person name="Liu L."/>
            <person name="Wang Y."/>
            <person name="Che Y."/>
            <person name="Chen Y."/>
            <person name="Xia Y."/>
            <person name="Luo R."/>
            <person name="Cheng S.H."/>
            <person name="Zheng C."/>
            <person name="Zhang T."/>
        </authorList>
    </citation>
    <scope>NUCLEOTIDE SEQUENCE</scope>
    <source>
        <strain evidence="1">H1_PAT1</strain>
    </source>
</reference>
<proteinExistence type="predicted"/>
<protein>
    <submittedName>
        <fullName evidence="1">Uncharacterized protein</fullName>
    </submittedName>
</protein>
<gene>
    <name evidence="1" type="ORF">HS096_00775</name>
</gene>
<dbReference type="AlphaFoldDB" id="A0A928TPM9"/>
<name>A0A928TPM9_UNCKA</name>
<evidence type="ECO:0000313" key="1">
    <source>
        <dbReference type="EMBL" id="MBE7524922.1"/>
    </source>
</evidence>
<accession>A0A928TPM9</accession>
<dbReference type="EMBL" id="JABTTY010000001">
    <property type="protein sequence ID" value="MBE7524922.1"/>
    <property type="molecule type" value="Genomic_DNA"/>
</dbReference>
<sequence>MELQLVANARSTSLVIPALAFESEAQAFLYCRRLPNELLEHPLLVVHGGHGRCYVQRPEKRFRNMTCSDMLARNTEFLRRPLPLSVRIEPASLKRRYHVCLFREGKGQFSRMSSGESQEIPRWCLPFLRSEKDCYAAWEHALPGRRLPRYPQNDADAPSACIRVGRKAVGAIYTREVLIGRNGDISGIRTTIVAIRAEVIQSNRPAVLRVRMKRLQRCSDSLERLREPDVRSIPSSFHELIERARRGYIAECVPMKPETLNRHRFLLEQIDRDTEDDDKGDKGYAAAIEHLPWETALAMAREPWQFAVVADLHADERFDNGRPRTRRNRILHMIRKSSLDASRKRVLEIWLEDYLARVEDDIDAEPT</sequence>
<dbReference type="Proteomes" id="UP000710385">
    <property type="component" value="Unassembled WGS sequence"/>
</dbReference>
<organism evidence="1 2">
    <name type="scientific">candidate division WWE3 bacterium</name>
    <dbReference type="NCBI Taxonomy" id="2053526"/>
    <lineage>
        <taxon>Bacteria</taxon>
        <taxon>Katanobacteria</taxon>
    </lineage>
</organism>
<comment type="caution">
    <text evidence="1">The sequence shown here is derived from an EMBL/GenBank/DDBJ whole genome shotgun (WGS) entry which is preliminary data.</text>
</comment>
<evidence type="ECO:0000313" key="2">
    <source>
        <dbReference type="Proteomes" id="UP000710385"/>
    </source>
</evidence>